<reference evidence="1" key="1">
    <citation type="journal article" date="2014" name="Front. Microbiol.">
        <title>High frequency of phylogenetically diverse reductive dehalogenase-homologous genes in deep subseafloor sedimentary metagenomes.</title>
        <authorList>
            <person name="Kawai M."/>
            <person name="Futagami T."/>
            <person name="Toyoda A."/>
            <person name="Takaki Y."/>
            <person name="Nishi S."/>
            <person name="Hori S."/>
            <person name="Arai W."/>
            <person name="Tsubouchi T."/>
            <person name="Morono Y."/>
            <person name="Uchiyama I."/>
            <person name="Ito T."/>
            <person name="Fujiyama A."/>
            <person name="Inagaki F."/>
            <person name="Takami H."/>
        </authorList>
    </citation>
    <scope>NUCLEOTIDE SEQUENCE</scope>
    <source>
        <strain evidence="1">Expedition CK06-06</strain>
    </source>
</reference>
<dbReference type="Pfam" id="PF07505">
    <property type="entry name" value="DUF5131"/>
    <property type="match status" value="1"/>
</dbReference>
<dbReference type="InterPro" id="IPR011101">
    <property type="entry name" value="DUF5131"/>
</dbReference>
<feature type="non-terminal residue" evidence="1">
    <location>
        <position position="165"/>
    </location>
</feature>
<organism evidence="1">
    <name type="scientific">marine sediment metagenome</name>
    <dbReference type="NCBI Taxonomy" id="412755"/>
    <lineage>
        <taxon>unclassified sequences</taxon>
        <taxon>metagenomes</taxon>
        <taxon>ecological metagenomes</taxon>
    </lineage>
</organism>
<feature type="non-terminal residue" evidence="1">
    <location>
        <position position="1"/>
    </location>
</feature>
<protein>
    <submittedName>
        <fullName evidence="1">Uncharacterized protein</fullName>
    </submittedName>
</protein>
<comment type="caution">
    <text evidence="1">The sequence shown here is derived from an EMBL/GenBank/DDBJ whole genome shotgun (WGS) entry which is preliminary data.</text>
</comment>
<evidence type="ECO:0000313" key="1">
    <source>
        <dbReference type="EMBL" id="GAG45494.1"/>
    </source>
</evidence>
<name>X0XQQ4_9ZZZZ</name>
<dbReference type="AlphaFoldDB" id="X0XQQ4"/>
<proteinExistence type="predicted"/>
<gene>
    <name evidence="1" type="ORF">S01H1_83475</name>
</gene>
<accession>X0XQQ4</accession>
<sequence length="165" mass="18764">NSGLLDDYGLVANPKPRGIFVCDMGELFGDWIPEKWQEQIFRIIEINNQHRFYLLTKQPQNLLPWSPFPENCWVGVSYTGEQESGFAYPIVHLKATVKFISFEPLLASCVKDIDSFSCSLENAGIDWVIIGACSGTIYELSDLSQKYQGLKVMRYGRGYTLQPKI</sequence>
<dbReference type="EMBL" id="BARS01056756">
    <property type="protein sequence ID" value="GAG45494.1"/>
    <property type="molecule type" value="Genomic_DNA"/>
</dbReference>